<name>A0ACB8ZPE3_CICIN</name>
<evidence type="ECO:0000313" key="1">
    <source>
        <dbReference type="EMBL" id="KAI3699473.1"/>
    </source>
</evidence>
<accession>A0ACB8ZPE3</accession>
<protein>
    <submittedName>
        <fullName evidence="1">Uncharacterized protein</fullName>
    </submittedName>
</protein>
<gene>
    <name evidence="1" type="ORF">L2E82_43812</name>
</gene>
<dbReference type="EMBL" id="CM042016">
    <property type="protein sequence ID" value="KAI3699473.1"/>
    <property type="molecule type" value="Genomic_DNA"/>
</dbReference>
<keyword evidence="2" id="KW-1185">Reference proteome</keyword>
<sequence>MAATRLSRIPGSYSGDVRNEGEEFSAVKRRLKMLILVVINSLSSRDFSKAIRVVDSKELPVSCNAYQDYGVHKNPNQKNMIKYAKSQLAPALEELMKMLFNVETYRAAMMELEINMAEMPLWKLSKSNIQKDLRIPESLIAGAVAGISSTICTYPLELLKTLLTVHGLQIGIALPQFLLSIDGRRKCKNCNLYAVKKDR</sequence>
<comment type="caution">
    <text evidence="1">The sequence shown here is derived from an EMBL/GenBank/DDBJ whole genome shotgun (WGS) entry which is preliminary data.</text>
</comment>
<reference evidence="2" key="1">
    <citation type="journal article" date="2022" name="Mol. Ecol. Resour.">
        <title>The genomes of chicory, endive, great burdock and yacon provide insights into Asteraceae palaeo-polyploidization history and plant inulin production.</title>
        <authorList>
            <person name="Fan W."/>
            <person name="Wang S."/>
            <person name="Wang H."/>
            <person name="Wang A."/>
            <person name="Jiang F."/>
            <person name="Liu H."/>
            <person name="Zhao H."/>
            <person name="Xu D."/>
            <person name="Zhang Y."/>
        </authorList>
    </citation>
    <scope>NUCLEOTIDE SEQUENCE [LARGE SCALE GENOMIC DNA]</scope>
    <source>
        <strain evidence="2">cv. Punajuju</strain>
    </source>
</reference>
<reference evidence="1 2" key="2">
    <citation type="journal article" date="2022" name="Mol. Ecol. Resour.">
        <title>The genomes of chicory, endive, great burdock and yacon provide insights into Asteraceae paleo-polyploidization history and plant inulin production.</title>
        <authorList>
            <person name="Fan W."/>
            <person name="Wang S."/>
            <person name="Wang H."/>
            <person name="Wang A."/>
            <person name="Jiang F."/>
            <person name="Liu H."/>
            <person name="Zhao H."/>
            <person name="Xu D."/>
            <person name="Zhang Y."/>
        </authorList>
    </citation>
    <scope>NUCLEOTIDE SEQUENCE [LARGE SCALE GENOMIC DNA]</scope>
    <source>
        <strain evidence="2">cv. Punajuju</strain>
        <tissue evidence="1">Leaves</tissue>
    </source>
</reference>
<organism evidence="1 2">
    <name type="scientific">Cichorium intybus</name>
    <name type="common">Chicory</name>
    <dbReference type="NCBI Taxonomy" id="13427"/>
    <lineage>
        <taxon>Eukaryota</taxon>
        <taxon>Viridiplantae</taxon>
        <taxon>Streptophyta</taxon>
        <taxon>Embryophyta</taxon>
        <taxon>Tracheophyta</taxon>
        <taxon>Spermatophyta</taxon>
        <taxon>Magnoliopsida</taxon>
        <taxon>eudicotyledons</taxon>
        <taxon>Gunneridae</taxon>
        <taxon>Pentapetalae</taxon>
        <taxon>asterids</taxon>
        <taxon>campanulids</taxon>
        <taxon>Asterales</taxon>
        <taxon>Asteraceae</taxon>
        <taxon>Cichorioideae</taxon>
        <taxon>Cichorieae</taxon>
        <taxon>Cichoriinae</taxon>
        <taxon>Cichorium</taxon>
    </lineage>
</organism>
<proteinExistence type="predicted"/>
<evidence type="ECO:0000313" key="2">
    <source>
        <dbReference type="Proteomes" id="UP001055811"/>
    </source>
</evidence>
<dbReference type="Proteomes" id="UP001055811">
    <property type="component" value="Linkage Group LG08"/>
</dbReference>